<evidence type="ECO:0000256" key="2">
    <source>
        <dbReference type="ARBA" id="ARBA00006485"/>
    </source>
</evidence>
<name>A0A4Y2IR24_ARAVE</name>
<dbReference type="GO" id="GO:0008353">
    <property type="term" value="F:RNA polymerase II CTD heptapeptide repeat kinase activity"/>
    <property type="evidence" value="ECO:0007669"/>
    <property type="project" value="TreeGrafter"/>
</dbReference>
<dbReference type="PANTHER" id="PTHR24056:SF233">
    <property type="entry name" value="CYCLIN-DEPENDENT KINASE 9"/>
    <property type="match status" value="1"/>
</dbReference>
<evidence type="ECO:0000256" key="5">
    <source>
        <dbReference type="ARBA" id="ARBA00022741"/>
    </source>
</evidence>
<dbReference type="PROSITE" id="PS00108">
    <property type="entry name" value="PROTEIN_KINASE_ST"/>
    <property type="match status" value="1"/>
</dbReference>
<evidence type="ECO:0000256" key="6">
    <source>
        <dbReference type="ARBA" id="ARBA00022777"/>
    </source>
</evidence>
<evidence type="ECO:0000313" key="15">
    <source>
        <dbReference type="EMBL" id="GBM79406.1"/>
    </source>
</evidence>
<keyword evidence="8" id="KW-0539">Nucleus</keyword>
<dbReference type="PANTHER" id="PTHR24056">
    <property type="entry name" value="CELL DIVISION PROTEIN KINASE"/>
    <property type="match status" value="1"/>
</dbReference>
<evidence type="ECO:0000259" key="14">
    <source>
        <dbReference type="PROSITE" id="PS50011"/>
    </source>
</evidence>
<feature type="binding site" evidence="11">
    <location>
        <position position="88"/>
    </location>
    <ligand>
        <name>ATP</name>
        <dbReference type="ChEBI" id="CHEBI:30616"/>
    </ligand>
</feature>
<dbReference type="GO" id="GO:0005634">
    <property type="term" value="C:nucleus"/>
    <property type="evidence" value="ECO:0007669"/>
    <property type="project" value="UniProtKB-SubCell"/>
</dbReference>
<feature type="domain" description="Protein kinase" evidence="14">
    <location>
        <begin position="59"/>
        <end position="357"/>
    </location>
</feature>
<accession>A0A4Y2IR24</accession>
<evidence type="ECO:0000256" key="7">
    <source>
        <dbReference type="ARBA" id="ARBA00022840"/>
    </source>
</evidence>
<dbReference type="AlphaFoldDB" id="A0A4Y2IR24"/>
<keyword evidence="4" id="KW-0808">Transferase</keyword>
<dbReference type="EMBL" id="BGPR01002818">
    <property type="protein sequence ID" value="GBM79406.1"/>
    <property type="molecule type" value="Genomic_DNA"/>
</dbReference>
<dbReference type="GO" id="GO:0004693">
    <property type="term" value="F:cyclin-dependent protein serine/threonine kinase activity"/>
    <property type="evidence" value="ECO:0007669"/>
    <property type="project" value="UniProtKB-EC"/>
</dbReference>
<evidence type="ECO:0000313" key="16">
    <source>
        <dbReference type="Proteomes" id="UP000499080"/>
    </source>
</evidence>
<dbReference type="InterPro" id="IPR011009">
    <property type="entry name" value="Kinase-like_dom_sf"/>
</dbReference>
<dbReference type="InterPro" id="IPR000719">
    <property type="entry name" value="Prot_kinase_dom"/>
</dbReference>
<dbReference type="FunFam" id="1.10.510.10:FF:000203">
    <property type="entry name" value="Cyclin-dependent kinase 9"/>
    <property type="match status" value="1"/>
</dbReference>
<dbReference type="Gene3D" id="3.30.200.20">
    <property type="entry name" value="Phosphorylase Kinase, domain 1"/>
    <property type="match status" value="1"/>
</dbReference>
<dbReference type="SUPFAM" id="SSF56112">
    <property type="entry name" value="Protein kinase-like (PK-like)"/>
    <property type="match status" value="1"/>
</dbReference>
<evidence type="ECO:0000256" key="11">
    <source>
        <dbReference type="PROSITE-ProRule" id="PRU10141"/>
    </source>
</evidence>
<dbReference type="Pfam" id="PF00069">
    <property type="entry name" value="Pkinase"/>
    <property type="match status" value="1"/>
</dbReference>
<comment type="catalytic activity">
    <reaction evidence="9">
        <text>L-threonyl-[protein] + ATP = O-phospho-L-threonyl-[protein] + ADP + H(+)</text>
        <dbReference type="Rhea" id="RHEA:46608"/>
        <dbReference type="Rhea" id="RHEA-COMP:11060"/>
        <dbReference type="Rhea" id="RHEA-COMP:11605"/>
        <dbReference type="ChEBI" id="CHEBI:15378"/>
        <dbReference type="ChEBI" id="CHEBI:30013"/>
        <dbReference type="ChEBI" id="CHEBI:30616"/>
        <dbReference type="ChEBI" id="CHEBI:61977"/>
        <dbReference type="ChEBI" id="CHEBI:456216"/>
        <dbReference type="EC" id="2.7.11.22"/>
    </reaction>
</comment>
<keyword evidence="5 11" id="KW-0547">Nucleotide-binding</keyword>
<gene>
    <name evidence="15" type="primary">cdk9_0</name>
    <name evidence="15" type="ORF">AVEN_185441_1</name>
</gene>
<comment type="caution">
    <text evidence="15">The sequence shown here is derived from an EMBL/GenBank/DDBJ whole genome shotgun (WGS) entry which is preliminary data.</text>
</comment>
<evidence type="ECO:0000256" key="3">
    <source>
        <dbReference type="ARBA" id="ARBA00022527"/>
    </source>
</evidence>
<comment type="catalytic activity">
    <reaction evidence="10">
        <text>L-seryl-[protein] + ATP = O-phospho-L-seryl-[protein] + ADP + H(+)</text>
        <dbReference type="Rhea" id="RHEA:17989"/>
        <dbReference type="Rhea" id="RHEA-COMP:9863"/>
        <dbReference type="Rhea" id="RHEA-COMP:11604"/>
        <dbReference type="ChEBI" id="CHEBI:15378"/>
        <dbReference type="ChEBI" id="CHEBI:29999"/>
        <dbReference type="ChEBI" id="CHEBI:30616"/>
        <dbReference type="ChEBI" id="CHEBI:83421"/>
        <dbReference type="ChEBI" id="CHEBI:456216"/>
        <dbReference type="EC" id="2.7.11.22"/>
    </reaction>
</comment>
<evidence type="ECO:0000256" key="4">
    <source>
        <dbReference type="ARBA" id="ARBA00022679"/>
    </source>
</evidence>
<keyword evidence="16" id="KW-1185">Reference proteome</keyword>
<evidence type="ECO:0000256" key="13">
    <source>
        <dbReference type="SAM" id="MobiDB-lite"/>
    </source>
</evidence>
<dbReference type="InterPro" id="IPR017441">
    <property type="entry name" value="Protein_kinase_ATP_BS"/>
</dbReference>
<dbReference type="Proteomes" id="UP000499080">
    <property type="component" value="Unassembled WGS sequence"/>
</dbReference>
<keyword evidence="7 11" id="KW-0067">ATP-binding</keyword>
<evidence type="ECO:0000256" key="9">
    <source>
        <dbReference type="ARBA" id="ARBA00047811"/>
    </source>
</evidence>
<dbReference type="InterPro" id="IPR008271">
    <property type="entry name" value="Ser/Thr_kinase_AS"/>
</dbReference>
<evidence type="ECO:0000256" key="10">
    <source>
        <dbReference type="ARBA" id="ARBA00048367"/>
    </source>
</evidence>
<evidence type="ECO:0000256" key="1">
    <source>
        <dbReference type="ARBA" id="ARBA00004123"/>
    </source>
</evidence>
<dbReference type="InterPro" id="IPR050108">
    <property type="entry name" value="CDK"/>
</dbReference>
<proteinExistence type="inferred from homology"/>
<dbReference type="FunFam" id="3.30.200.20:FF:000124">
    <property type="entry name" value="Cyclin-dependent kinase 4"/>
    <property type="match status" value="1"/>
</dbReference>
<protein>
    <submittedName>
        <fullName evidence="15">Cyclin-dependent kinase 9</fullName>
    </submittedName>
</protein>
<comment type="subcellular location">
    <subcellularLocation>
        <location evidence="1">Nucleus</location>
    </subcellularLocation>
</comment>
<dbReference type="PROSITE" id="PS00107">
    <property type="entry name" value="PROTEIN_KINASE_ATP"/>
    <property type="match status" value="1"/>
</dbReference>
<comment type="similarity">
    <text evidence="2">Belongs to the protein kinase superfamily. CMGC Ser/Thr protein kinase family. CDC2/CDKX subfamily.</text>
</comment>
<sequence length="411" mass="46665">MALNNKENKGIKRENEQVNDAKLLKKPCFYEEKKESHFAKLVAKLSDANFPYCNKLEDYDDLFKIGQGTFGEVFKARHRTSKKVVALKRVLTENTNEGFPITALREIKILQQLKNKNVVSLIDTCRSKKSTSGSCHVVSFYLVFEFCEHDLAGLISNRSLKFTLAEIKGVMKQLFNGLFFIHSSNILHRDIKAANILITKDGVLKIADFGLARPYSENKCAEKPNKFTNKVITLWYRPPELLLGERNYGPPIDLWGSGCVMAEMWTRTPIMQGDSEQHQLALITRLCGSITPETFPGCEKLDLWNNLNLPTDSKRRVKEKLVDCVKDPPALDLLDKLLTIDPGRRINADDALLHDFFWADPLPVDLKRVLEPLKKSMFEFSSRNGGDVRNHGAGPSRAHPTADDGYHERVF</sequence>
<keyword evidence="3 12" id="KW-0723">Serine/threonine-protein kinase</keyword>
<evidence type="ECO:0000256" key="8">
    <source>
        <dbReference type="ARBA" id="ARBA00023242"/>
    </source>
</evidence>
<evidence type="ECO:0000256" key="12">
    <source>
        <dbReference type="RuleBase" id="RU000304"/>
    </source>
</evidence>
<dbReference type="GO" id="GO:0005524">
    <property type="term" value="F:ATP binding"/>
    <property type="evidence" value="ECO:0007669"/>
    <property type="project" value="UniProtKB-UniRule"/>
</dbReference>
<organism evidence="15 16">
    <name type="scientific">Araneus ventricosus</name>
    <name type="common">Orbweaver spider</name>
    <name type="synonym">Epeira ventricosa</name>
    <dbReference type="NCBI Taxonomy" id="182803"/>
    <lineage>
        <taxon>Eukaryota</taxon>
        <taxon>Metazoa</taxon>
        <taxon>Ecdysozoa</taxon>
        <taxon>Arthropoda</taxon>
        <taxon>Chelicerata</taxon>
        <taxon>Arachnida</taxon>
        <taxon>Araneae</taxon>
        <taxon>Araneomorphae</taxon>
        <taxon>Entelegynae</taxon>
        <taxon>Araneoidea</taxon>
        <taxon>Araneidae</taxon>
        <taxon>Araneus</taxon>
    </lineage>
</organism>
<keyword evidence="6 15" id="KW-0418">Kinase</keyword>
<dbReference type="SMART" id="SM00220">
    <property type="entry name" value="S_TKc"/>
    <property type="match status" value="1"/>
</dbReference>
<reference evidence="15 16" key="1">
    <citation type="journal article" date="2019" name="Sci. Rep.">
        <title>Orb-weaving spider Araneus ventricosus genome elucidates the spidroin gene catalogue.</title>
        <authorList>
            <person name="Kono N."/>
            <person name="Nakamura H."/>
            <person name="Ohtoshi R."/>
            <person name="Moran D.A.P."/>
            <person name="Shinohara A."/>
            <person name="Yoshida Y."/>
            <person name="Fujiwara M."/>
            <person name="Mori M."/>
            <person name="Tomita M."/>
            <person name="Arakawa K."/>
        </authorList>
    </citation>
    <scope>NUCLEOTIDE SEQUENCE [LARGE SCALE GENOMIC DNA]</scope>
</reference>
<dbReference type="PROSITE" id="PS50011">
    <property type="entry name" value="PROTEIN_KINASE_DOM"/>
    <property type="match status" value="1"/>
</dbReference>
<dbReference type="OrthoDB" id="204883at2759"/>
<dbReference type="Gene3D" id="1.10.510.10">
    <property type="entry name" value="Transferase(Phosphotransferase) domain 1"/>
    <property type="match status" value="1"/>
</dbReference>
<feature type="region of interest" description="Disordered" evidence="13">
    <location>
        <begin position="384"/>
        <end position="405"/>
    </location>
</feature>